<comment type="caution">
    <text evidence="10">The sequence shown here is derived from an EMBL/GenBank/DDBJ whole genome shotgun (WGS) entry which is preliminary data.</text>
</comment>
<feature type="domain" description="POTRA" evidence="9">
    <location>
        <begin position="198"/>
        <end position="265"/>
    </location>
</feature>
<dbReference type="EMBL" id="JACIFD010000005">
    <property type="protein sequence ID" value="MBB4071294.1"/>
    <property type="molecule type" value="Genomic_DNA"/>
</dbReference>
<keyword evidence="5" id="KW-0131">Cell cycle</keyword>
<dbReference type="AlphaFoldDB" id="A0A840DE07"/>
<dbReference type="InterPro" id="IPR013685">
    <property type="entry name" value="POTRA_FtsQ_type"/>
</dbReference>
<dbReference type="Pfam" id="PF03799">
    <property type="entry name" value="FtsQ_DivIB_C"/>
    <property type="match status" value="1"/>
</dbReference>
<feature type="domain" description="Cell division protein FtsQ/DivIB C-terminal" evidence="8">
    <location>
        <begin position="275"/>
        <end position="384"/>
    </location>
</feature>
<evidence type="ECO:0000256" key="2">
    <source>
        <dbReference type="ARBA" id="ARBA00022618"/>
    </source>
</evidence>
<evidence type="ECO:0000259" key="9">
    <source>
        <dbReference type="Pfam" id="PF08478"/>
    </source>
</evidence>
<organism evidence="10 11">
    <name type="scientific">Canibacter oris</name>
    <dbReference type="NCBI Taxonomy" id="1365628"/>
    <lineage>
        <taxon>Bacteria</taxon>
        <taxon>Bacillati</taxon>
        <taxon>Actinomycetota</taxon>
        <taxon>Actinomycetes</taxon>
        <taxon>Micrococcales</taxon>
        <taxon>Microbacteriaceae</taxon>
        <taxon>Canibacter</taxon>
    </lineage>
</organism>
<evidence type="ECO:0000259" key="8">
    <source>
        <dbReference type="Pfam" id="PF03799"/>
    </source>
</evidence>
<feature type="compositionally biased region" description="Low complexity" evidence="6">
    <location>
        <begin position="77"/>
        <end position="87"/>
    </location>
</feature>
<dbReference type="RefSeq" id="WP_183304408.1">
    <property type="nucleotide sequence ID" value="NZ_JACIFD010000005.1"/>
</dbReference>
<dbReference type="Proteomes" id="UP000571183">
    <property type="component" value="Unassembled WGS sequence"/>
</dbReference>
<dbReference type="PANTHER" id="PTHR37820:SF1">
    <property type="entry name" value="CELL DIVISION PROTEIN FTSQ"/>
    <property type="match status" value="1"/>
</dbReference>
<evidence type="ECO:0000256" key="4">
    <source>
        <dbReference type="ARBA" id="ARBA00022989"/>
    </source>
</evidence>
<name>A0A840DE07_9MICO</name>
<sequence length="393" mass="41561">MMKRPVGFDTAAQENYHAEERRPVGEAAAGESVPAVVSAAVPTVSPPATKSPRFSARIAQAVADANDFRPVGSAETPQAAPGQEPDAAAAELGTENLAAAPHAEPAADLAAVSPAETLAVTPRGEDLAAAQKQQKIRIKQARRRLARAERAKTRAFRFWQRQLTVSRRRQLRRLGVGAMMIALLGVLVGIAVLTPALAVKEIQVSGGSDELNSTVSEALYPLQGKPLAFVKDAEVHETLQQFALIQDYDVQRVPPGQLIVQLTERTAVLALPRGEKFTIVDAAGVELMVAEVLPDGLPLAVGDGISKVGTKQFFAAAAVLRDIPAELRSQVAEVSAAGAQSIELKMRDGVVVRWGGAQDTPLKAVIYSKMAAALADQEISVIDVSATEAPVYQ</sequence>
<dbReference type="GO" id="GO:0005886">
    <property type="term" value="C:plasma membrane"/>
    <property type="evidence" value="ECO:0007669"/>
    <property type="project" value="TreeGrafter"/>
</dbReference>
<gene>
    <name evidence="10" type="ORF">F5897_000591</name>
</gene>
<dbReference type="Pfam" id="PF08478">
    <property type="entry name" value="POTRA_1"/>
    <property type="match status" value="1"/>
</dbReference>
<evidence type="ECO:0000256" key="6">
    <source>
        <dbReference type="SAM" id="MobiDB-lite"/>
    </source>
</evidence>
<keyword evidence="11" id="KW-1185">Reference proteome</keyword>
<proteinExistence type="predicted"/>
<dbReference type="PANTHER" id="PTHR37820">
    <property type="entry name" value="CELL DIVISION PROTEIN DIVIB"/>
    <property type="match status" value="1"/>
</dbReference>
<dbReference type="InterPro" id="IPR050487">
    <property type="entry name" value="FtsQ_DivIB"/>
</dbReference>
<keyword evidence="2 10" id="KW-0132">Cell division</keyword>
<evidence type="ECO:0000256" key="3">
    <source>
        <dbReference type="ARBA" id="ARBA00022692"/>
    </source>
</evidence>
<dbReference type="GO" id="GO:0051301">
    <property type="term" value="P:cell division"/>
    <property type="evidence" value="ECO:0007669"/>
    <property type="project" value="UniProtKB-KW"/>
</dbReference>
<protein>
    <submittedName>
        <fullName evidence="10">Cell division protein FtsQ</fullName>
    </submittedName>
</protein>
<keyword evidence="3 7" id="KW-0812">Transmembrane</keyword>
<keyword evidence="7" id="KW-0472">Membrane</keyword>
<evidence type="ECO:0000256" key="5">
    <source>
        <dbReference type="ARBA" id="ARBA00023306"/>
    </source>
</evidence>
<evidence type="ECO:0000313" key="11">
    <source>
        <dbReference type="Proteomes" id="UP000571183"/>
    </source>
</evidence>
<dbReference type="InterPro" id="IPR005548">
    <property type="entry name" value="Cell_div_FtsQ/DivIB_C"/>
</dbReference>
<feature type="transmembrane region" description="Helical" evidence="7">
    <location>
        <begin position="176"/>
        <end position="198"/>
    </location>
</feature>
<evidence type="ECO:0000256" key="1">
    <source>
        <dbReference type="ARBA" id="ARBA00022475"/>
    </source>
</evidence>
<feature type="compositionally biased region" description="Low complexity" evidence="6">
    <location>
        <begin position="25"/>
        <end position="34"/>
    </location>
</feature>
<feature type="region of interest" description="Disordered" evidence="6">
    <location>
        <begin position="67"/>
        <end position="87"/>
    </location>
</feature>
<accession>A0A840DE07</accession>
<feature type="region of interest" description="Disordered" evidence="6">
    <location>
        <begin position="1"/>
        <end position="34"/>
    </location>
</feature>
<evidence type="ECO:0000313" key="10">
    <source>
        <dbReference type="EMBL" id="MBB4071294.1"/>
    </source>
</evidence>
<evidence type="ECO:0000256" key="7">
    <source>
        <dbReference type="SAM" id="Phobius"/>
    </source>
</evidence>
<keyword evidence="1" id="KW-1003">Cell membrane</keyword>
<reference evidence="10" key="1">
    <citation type="submission" date="2020-08" db="EMBL/GenBank/DDBJ databases">
        <title>Sequencing the genomes of 1000 actinobacteria strains.</title>
        <authorList>
            <person name="Klenk H.-P."/>
        </authorList>
    </citation>
    <scope>NUCLEOTIDE SEQUENCE [LARGE SCALE GENOMIC DNA]</scope>
    <source>
        <strain evidence="10">DSM 27064</strain>
    </source>
</reference>
<keyword evidence="4 7" id="KW-1133">Transmembrane helix</keyword>